<dbReference type="NCBIfam" id="TIGR00254">
    <property type="entry name" value="GGDEF"/>
    <property type="match status" value="1"/>
</dbReference>
<organism evidence="6 7">
    <name type="scientific">Neoaquamicrobium sediminum</name>
    <dbReference type="NCBI Taxonomy" id="1849104"/>
    <lineage>
        <taxon>Bacteria</taxon>
        <taxon>Pseudomonadati</taxon>
        <taxon>Pseudomonadota</taxon>
        <taxon>Alphaproteobacteria</taxon>
        <taxon>Hyphomicrobiales</taxon>
        <taxon>Phyllobacteriaceae</taxon>
        <taxon>Neoaquamicrobium</taxon>
    </lineage>
</organism>
<evidence type="ECO:0000256" key="2">
    <source>
        <dbReference type="ARBA" id="ARBA00034247"/>
    </source>
</evidence>
<protein>
    <recommendedName>
        <fullName evidence="1">diguanylate cyclase</fullName>
        <ecNumber evidence="1">2.7.7.65</ecNumber>
    </recommendedName>
</protein>
<dbReference type="InterPro" id="IPR029787">
    <property type="entry name" value="Nucleotide_cyclase"/>
</dbReference>
<evidence type="ECO:0000313" key="7">
    <source>
        <dbReference type="Proteomes" id="UP001559025"/>
    </source>
</evidence>
<dbReference type="SMART" id="SM00267">
    <property type="entry name" value="GGDEF"/>
    <property type="match status" value="1"/>
</dbReference>
<keyword evidence="6" id="KW-0548">Nucleotidyltransferase</keyword>
<dbReference type="Proteomes" id="UP001559025">
    <property type="component" value="Unassembled WGS sequence"/>
</dbReference>
<dbReference type="GO" id="GO:0052621">
    <property type="term" value="F:diguanylate cyclase activity"/>
    <property type="evidence" value="ECO:0007669"/>
    <property type="project" value="UniProtKB-EC"/>
</dbReference>
<keyword evidence="3" id="KW-0472">Membrane</keyword>
<accession>A0ABV3WP14</accession>
<gene>
    <name evidence="6" type="ORF">V1479_03695</name>
</gene>
<keyword evidence="7" id="KW-1185">Reference proteome</keyword>
<feature type="domain" description="HAMP" evidence="4">
    <location>
        <begin position="347"/>
        <end position="399"/>
    </location>
</feature>
<dbReference type="Pfam" id="PF00672">
    <property type="entry name" value="HAMP"/>
    <property type="match status" value="1"/>
</dbReference>
<dbReference type="SMART" id="SM00304">
    <property type="entry name" value="HAMP"/>
    <property type="match status" value="1"/>
</dbReference>
<dbReference type="PROSITE" id="PS50885">
    <property type="entry name" value="HAMP"/>
    <property type="match status" value="1"/>
</dbReference>
<dbReference type="Pfam" id="PF00990">
    <property type="entry name" value="GGDEF"/>
    <property type="match status" value="1"/>
</dbReference>
<dbReference type="Gene3D" id="6.10.340.10">
    <property type="match status" value="1"/>
</dbReference>
<dbReference type="PANTHER" id="PTHR45138">
    <property type="entry name" value="REGULATORY COMPONENTS OF SENSORY TRANSDUCTION SYSTEM"/>
    <property type="match status" value="1"/>
</dbReference>
<evidence type="ECO:0000259" key="4">
    <source>
        <dbReference type="PROSITE" id="PS50885"/>
    </source>
</evidence>
<evidence type="ECO:0000313" key="6">
    <source>
        <dbReference type="EMBL" id="MEX4006392.1"/>
    </source>
</evidence>
<feature type="transmembrane region" description="Helical" evidence="3">
    <location>
        <begin position="322"/>
        <end position="345"/>
    </location>
</feature>
<dbReference type="EC" id="2.7.7.65" evidence="1"/>
<reference evidence="6 7" key="1">
    <citation type="submission" date="2024-01" db="EMBL/GenBank/DDBJ databases">
        <title>New evidence supports the origin of RcGTA from prophage.</title>
        <authorList>
            <person name="Xu Y."/>
            <person name="Liu B."/>
            <person name="Chen F."/>
        </authorList>
    </citation>
    <scope>NUCLEOTIDE SEQUENCE [LARGE SCALE GENOMIC DNA]</scope>
    <source>
        <strain evidence="6 7">CBW1107-2</strain>
    </source>
</reference>
<keyword evidence="6" id="KW-0808">Transferase</keyword>
<dbReference type="PANTHER" id="PTHR45138:SF9">
    <property type="entry name" value="DIGUANYLATE CYCLASE DGCM-RELATED"/>
    <property type="match status" value="1"/>
</dbReference>
<dbReference type="RefSeq" id="WP_368801718.1">
    <property type="nucleotide sequence ID" value="NZ_JAZHFV010000001.1"/>
</dbReference>
<sequence>MAVSILTSLKQKFAASLRLRVLVLTLAAFVTVAIPAALAFTWIVDRTVVTLGTLFAERQILYDRYRGLEALRREVALAETLMRSPTIIDWARNEFGDDSKARGIAELEHFRRTFIDRSYFFIVGSSGNYYFNDQDGTYTGDQLRYAVSPDNPSDDWYYKTLAAGPGCHLNVNHDVVLAVTKVWMNCVIEENGDVLGVVGTGIDLTTFLREVVESDQPGVESMFVDRSGAVQASRDASLIDFRSLTKDDSDKKTFFRFLDTEGDRATFAAMMDAVAEQGGGKAQARFLKVNGTDMLVGVGHLRELGWYNVTLMDVGTIIDRRLFGPIACLIGLVMLVAAGLVTYLFKRSVLDRLARTETVVRRIEAGDFSQAADEKGSDEIARLARTLNVMARTVGTDRAMLEAAVRQRTEQLERIAYVDQLSGVLNRRGFVEAFAQEERRMTIDAPRPGLLILDIDHFKSVNDGHGHVVGDVVIAEVAQRLLEVTREQDLCARWGGDEFVVILKACDMRSLAAIGDKILNTIRARPIDIAGGSKLRVTTSIGAHLVSASDTLESAASKADHALYAAKQQGRNRMVIYDPAAHGEAKSVSRVVA</sequence>
<proteinExistence type="predicted"/>
<dbReference type="CDD" id="cd01949">
    <property type="entry name" value="GGDEF"/>
    <property type="match status" value="1"/>
</dbReference>
<dbReference type="EMBL" id="JAZHFV010000001">
    <property type="protein sequence ID" value="MEX4006392.1"/>
    <property type="molecule type" value="Genomic_DNA"/>
</dbReference>
<comment type="catalytic activity">
    <reaction evidence="2">
        <text>2 GTP = 3',3'-c-di-GMP + 2 diphosphate</text>
        <dbReference type="Rhea" id="RHEA:24898"/>
        <dbReference type="ChEBI" id="CHEBI:33019"/>
        <dbReference type="ChEBI" id="CHEBI:37565"/>
        <dbReference type="ChEBI" id="CHEBI:58805"/>
        <dbReference type="EC" id="2.7.7.65"/>
    </reaction>
</comment>
<dbReference type="SUPFAM" id="SSF158472">
    <property type="entry name" value="HAMP domain-like"/>
    <property type="match status" value="1"/>
</dbReference>
<keyword evidence="3" id="KW-0812">Transmembrane</keyword>
<dbReference type="Gene3D" id="3.30.70.270">
    <property type="match status" value="1"/>
</dbReference>
<dbReference type="PROSITE" id="PS50887">
    <property type="entry name" value="GGDEF"/>
    <property type="match status" value="1"/>
</dbReference>
<evidence type="ECO:0000256" key="1">
    <source>
        <dbReference type="ARBA" id="ARBA00012528"/>
    </source>
</evidence>
<name>A0ABV3WP14_9HYPH</name>
<dbReference type="Gene3D" id="3.30.450.20">
    <property type="entry name" value="PAS domain"/>
    <property type="match status" value="1"/>
</dbReference>
<feature type="transmembrane region" description="Helical" evidence="3">
    <location>
        <begin position="21"/>
        <end position="44"/>
    </location>
</feature>
<dbReference type="InterPro" id="IPR050469">
    <property type="entry name" value="Diguanylate_Cyclase"/>
</dbReference>
<dbReference type="SUPFAM" id="SSF55073">
    <property type="entry name" value="Nucleotide cyclase"/>
    <property type="match status" value="1"/>
</dbReference>
<evidence type="ECO:0000256" key="3">
    <source>
        <dbReference type="SAM" id="Phobius"/>
    </source>
</evidence>
<dbReference type="InterPro" id="IPR003660">
    <property type="entry name" value="HAMP_dom"/>
</dbReference>
<dbReference type="InterPro" id="IPR043128">
    <property type="entry name" value="Rev_trsase/Diguanyl_cyclase"/>
</dbReference>
<dbReference type="CDD" id="cd06225">
    <property type="entry name" value="HAMP"/>
    <property type="match status" value="1"/>
</dbReference>
<feature type="domain" description="GGDEF" evidence="5">
    <location>
        <begin position="446"/>
        <end position="579"/>
    </location>
</feature>
<comment type="caution">
    <text evidence="6">The sequence shown here is derived from an EMBL/GenBank/DDBJ whole genome shotgun (WGS) entry which is preliminary data.</text>
</comment>
<evidence type="ECO:0000259" key="5">
    <source>
        <dbReference type="PROSITE" id="PS50887"/>
    </source>
</evidence>
<keyword evidence="3" id="KW-1133">Transmembrane helix</keyword>
<dbReference type="InterPro" id="IPR000160">
    <property type="entry name" value="GGDEF_dom"/>
</dbReference>